<evidence type="ECO:0000256" key="2">
    <source>
        <dbReference type="ARBA" id="ARBA00013134"/>
    </source>
</evidence>
<dbReference type="GO" id="GO:0036471">
    <property type="term" value="P:cellular response to glyoxal"/>
    <property type="evidence" value="ECO:0007669"/>
    <property type="project" value="UniProtKB-ARBA"/>
</dbReference>
<dbReference type="GO" id="GO:0005634">
    <property type="term" value="C:nucleus"/>
    <property type="evidence" value="ECO:0007669"/>
    <property type="project" value="TreeGrafter"/>
</dbReference>
<dbReference type="Proteomes" id="UP000218231">
    <property type="component" value="Unassembled WGS sequence"/>
</dbReference>
<keyword evidence="5" id="KW-0732">Signal</keyword>
<dbReference type="FunFam" id="3.40.50.880:FF:000022">
    <property type="entry name" value="protein deglycase DJ-1"/>
    <property type="match status" value="1"/>
</dbReference>
<dbReference type="CDD" id="cd03135">
    <property type="entry name" value="GATase1_DJ-1"/>
    <property type="match status" value="1"/>
</dbReference>
<comment type="caution">
    <text evidence="7">The sequence shown here is derived from an EMBL/GenBank/DDBJ whole genome shotgun (WGS) entry which is preliminary data.</text>
</comment>
<comment type="catalytic activity">
    <reaction evidence="4">
        <text>methylglyoxal + H2O = (R)-lactate + H(+)</text>
        <dbReference type="Rhea" id="RHEA:27754"/>
        <dbReference type="ChEBI" id="CHEBI:15377"/>
        <dbReference type="ChEBI" id="CHEBI:15378"/>
        <dbReference type="ChEBI" id="CHEBI:16004"/>
        <dbReference type="ChEBI" id="CHEBI:17158"/>
        <dbReference type="EC" id="4.2.1.130"/>
    </reaction>
</comment>
<evidence type="ECO:0000313" key="7">
    <source>
        <dbReference type="EMBL" id="PAV59708.1"/>
    </source>
</evidence>
<dbReference type="SUPFAM" id="SSF52317">
    <property type="entry name" value="Class I glutamine amidotransferase-like"/>
    <property type="match status" value="1"/>
</dbReference>
<dbReference type="InterPro" id="IPR050325">
    <property type="entry name" value="Prot/Nucl_acid_deglycase"/>
</dbReference>
<dbReference type="EC" id="4.2.1.130" evidence="2"/>
<dbReference type="STRING" id="2018661.A0A2A2JD56"/>
<organism evidence="7 8">
    <name type="scientific">Diploscapter pachys</name>
    <dbReference type="NCBI Taxonomy" id="2018661"/>
    <lineage>
        <taxon>Eukaryota</taxon>
        <taxon>Metazoa</taxon>
        <taxon>Ecdysozoa</taxon>
        <taxon>Nematoda</taxon>
        <taxon>Chromadorea</taxon>
        <taxon>Rhabditida</taxon>
        <taxon>Rhabditina</taxon>
        <taxon>Rhabditomorpha</taxon>
        <taxon>Rhabditoidea</taxon>
        <taxon>Rhabditidae</taxon>
        <taxon>Diploscapter</taxon>
    </lineage>
</organism>
<dbReference type="PANTHER" id="PTHR48094:SF12">
    <property type="entry name" value="PARKINSON DISEASE PROTEIN 7 HOMOLOG"/>
    <property type="match status" value="1"/>
</dbReference>
<dbReference type="GO" id="GO:0005739">
    <property type="term" value="C:mitochondrion"/>
    <property type="evidence" value="ECO:0007669"/>
    <property type="project" value="TreeGrafter"/>
</dbReference>
<proteinExistence type="predicted"/>
<dbReference type="AlphaFoldDB" id="A0A2A2JD56"/>
<dbReference type="GO" id="GO:0006979">
    <property type="term" value="P:response to oxidative stress"/>
    <property type="evidence" value="ECO:0007669"/>
    <property type="project" value="TreeGrafter"/>
</dbReference>
<sequence>MMSLLCLFLACLSLFSTTKATMAEKTALLIATDGSEEMEVVITADVLVRGGVKVTIAGLNGTQPFKCARGTKIVPDAAFEDAKTGSYDVVILPGGQPGSNTLAAHEGVGFLLREQHEKGKLVAAICAAPIALKSHKIPADLVTSHPSVQKQLEEAGYKYSTDRVVVSDKVVTSRGPGTAFEFGLKLVELLNGAEKANSLIEPMLLKL</sequence>
<feature type="chain" id="PRO_5012471750" description="D-lactate dehydratase" evidence="5">
    <location>
        <begin position="21"/>
        <end position="207"/>
    </location>
</feature>
<dbReference type="GO" id="GO:0046295">
    <property type="term" value="P:glycolate biosynthetic process"/>
    <property type="evidence" value="ECO:0007669"/>
    <property type="project" value="UniProtKB-ARBA"/>
</dbReference>
<keyword evidence="3" id="KW-0963">Cytoplasm</keyword>
<feature type="domain" description="DJ-1/PfpI" evidence="6">
    <location>
        <begin position="25"/>
        <end position="188"/>
    </location>
</feature>
<dbReference type="GO" id="GO:1903189">
    <property type="term" value="P:glyoxal metabolic process"/>
    <property type="evidence" value="ECO:0007669"/>
    <property type="project" value="UniProtKB-ARBA"/>
</dbReference>
<evidence type="ECO:0000313" key="8">
    <source>
        <dbReference type="Proteomes" id="UP000218231"/>
    </source>
</evidence>
<dbReference type="GO" id="GO:1902176">
    <property type="term" value="P:negative regulation of oxidative stress-induced intrinsic apoptotic signaling pathway"/>
    <property type="evidence" value="ECO:0007669"/>
    <property type="project" value="UniProtKB-ARBA"/>
</dbReference>
<feature type="signal peptide" evidence="5">
    <location>
        <begin position="1"/>
        <end position="20"/>
    </location>
</feature>
<dbReference type="InterPro" id="IPR006287">
    <property type="entry name" value="DJ-1"/>
</dbReference>
<evidence type="ECO:0000256" key="4">
    <source>
        <dbReference type="ARBA" id="ARBA00048082"/>
    </source>
</evidence>
<accession>A0A2A2JD56</accession>
<dbReference type="InterPro" id="IPR002818">
    <property type="entry name" value="DJ-1/PfpI"/>
</dbReference>
<comment type="subcellular location">
    <subcellularLocation>
        <location evidence="1">Cytoplasm</location>
    </subcellularLocation>
</comment>
<name>A0A2A2JD56_9BILA</name>
<dbReference type="InterPro" id="IPR029062">
    <property type="entry name" value="Class_I_gatase-like"/>
</dbReference>
<dbReference type="Pfam" id="PF01965">
    <property type="entry name" value="DJ-1_PfpI"/>
    <property type="match status" value="1"/>
</dbReference>
<dbReference type="EMBL" id="LIAE01010509">
    <property type="protein sequence ID" value="PAV59708.1"/>
    <property type="molecule type" value="Genomic_DNA"/>
</dbReference>
<keyword evidence="8" id="KW-1185">Reference proteome</keyword>
<protein>
    <recommendedName>
        <fullName evidence="2">D-lactate dehydratase</fullName>
        <ecNumber evidence="2">4.2.1.130</ecNumber>
    </recommendedName>
</protein>
<dbReference type="PANTHER" id="PTHR48094">
    <property type="entry name" value="PROTEIN/NUCLEIC ACID DEGLYCASE DJ-1-RELATED"/>
    <property type="match status" value="1"/>
</dbReference>
<dbReference type="NCBIfam" id="TIGR01383">
    <property type="entry name" value="not_thiJ"/>
    <property type="match status" value="1"/>
</dbReference>
<evidence type="ECO:0000256" key="1">
    <source>
        <dbReference type="ARBA" id="ARBA00004496"/>
    </source>
</evidence>
<evidence type="ECO:0000256" key="5">
    <source>
        <dbReference type="SAM" id="SignalP"/>
    </source>
</evidence>
<reference evidence="7 8" key="1">
    <citation type="journal article" date="2017" name="Curr. Biol.">
        <title>Genome architecture and evolution of a unichromosomal asexual nematode.</title>
        <authorList>
            <person name="Fradin H."/>
            <person name="Zegar C."/>
            <person name="Gutwein M."/>
            <person name="Lucas J."/>
            <person name="Kovtun M."/>
            <person name="Corcoran D."/>
            <person name="Baugh L.R."/>
            <person name="Kiontke K."/>
            <person name="Gunsalus K."/>
            <person name="Fitch D.H."/>
            <person name="Piano F."/>
        </authorList>
    </citation>
    <scope>NUCLEOTIDE SEQUENCE [LARGE SCALE GENOMIC DNA]</scope>
    <source>
        <strain evidence="7">PF1309</strain>
    </source>
</reference>
<dbReference type="OrthoDB" id="543156at2759"/>
<evidence type="ECO:0000259" key="6">
    <source>
        <dbReference type="Pfam" id="PF01965"/>
    </source>
</evidence>
<evidence type="ECO:0000256" key="3">
    <source>
        <dbReference type="ARBA" id="ARBA00022490"/>
    </source>
</evidence>
<dbReference type="GO" id="GO:0019172">
    <property type="term" value="F:glyoxalase III activity"/>
    <property type="evidence" value="ECO:0007669"/>
    <property type="project" value="UniProtKB-EC"/>
</dbReference>
<dbReference type="Gene3D" id="3.40.50.880">
    <property type="match status" value="1"/>
</dbReference>
<gene>
    <name evidence="7" type="ORF">WR25_20800</name>
</gene>